<evidence type="ECO:0000256" key="3">
    <source>
        <dbReference type="HAMAP-Rule" id="MF_03228"/>
    </source>
</evidence>
<comment type="caution">
    <text evidence="6">The sequence shown here is derived from an EMBL/GenBank/DDBJ whole genome shotgun (WGS) entry which is preliminary data.</text>
</comment>
<dbReference type="GO" id="GO:0019605">
    <property type="term" value="P:butyrate metabolic process"/>
    <property type="evidence" value="ECO:0007669"/>
    <property type="project" value="UniProtKB-UniRule"/>
</dbReference>
<proteinExistence type="inferred from homology"/>
<comment type="similarity">
    <text evidence="1 3">Belongs to the acetyl-CoA hydrolase/transferase family.</text>
</comment>
<dbReference type="Gene3D" id="3.40.1080.10">
    <property type="entry name" value="Glutaconate Coenzyme A-transferase"/>
    <property type="match status" value="1"/>
</dbReference>
<dbReference type="InterPro" id="IPR026888">
    <property type="entry name" value="AcetylCoA_hyd_C"/>
</dbReference>
<dbReference type="GO" id="GO:0008775">
    <property type="term" value="F:acetate CoA-transferase activity"/>
    <property type="evidence" value="ECO:0007669"/>
    <property type="project" value="InterPro"/>
</dbReference>
<organism evidence="6 7">
    <name type="scientific">Candidatus Scatomorpha intestinavium</name>
    <dbReference type="NCBI Taxonomy" id="2840922"/>
    <lineage>
        <taxon>Bacteria</taxon>
        <taxon>Bacillati</taxon>
        <taxon>Bacillota</taxon>
        <taxon>Clostridia</taxon>
        <taxon>Eubacteriales</taxon>
        <taxon>Candidatus Scatomorpha</taxon>
    </lineage>
</organism>
<comment type="pathway">
    <text evidence="3">Lipid metabolism; butanoate metabolism.</text>
</comment>
<dbReference type="InterPro" id="IPR003702">
    <property type="entry name" value="ActCoA_hydro_N"/>
</dbReference>
<dbReference type="PANTHER" id="PTHR21432:SF20">
    <property type="entry name" value="ACETYL-COA HYDROLASE"/>
    <property type="match status" value="1"/>
</dbReference>
<dbReference type="Pfam" id="PF13336">
    <property type="entry name" value="AcetylCoA_hyd_C"/>
    <property type="match status" value="1"/>
</dbReference>
<dbReference type="InterPro" id="IPR038460">
    <property type="entry name" value="AcetylCoA_hyd_C_sf"/>
</dbReference>
<feature type="binding site" evidence="3">
    <location>
        <position position="318"/>
    </location>
    <ligand>
        <name>CoA</name>
        <dbReference type="ChEBI" id="CHEBI:57287"/>
    </ligand>
</feature>
<keyword evidence="2 3" id="KW-0808">Transferase</keyword>
<feature type="binding site" evidence="3">
    <location>
        <begin position="218"/>
        <end position="222"/>
    </location>
    <ligand>
        <name>CoA</name>
        <dbReference type="ChEBI" id="CHEBI:57287"/>
    </ligand>
</feature>
<feature type="domain" description="Acetyl-CoA hydrolase/transferase C-terminal" evidence="5">
    <location>
        <begin position="277"/>
        <end position="432"/>
    </location>
</feature>
<dbReference type="Gene3D" id="3.40.1080.20">
    <property type="entry name" value="Acetyl-CoA hydrolase/transferase C-terminal domain"/>
    <property type="match status" value="1"/>
</dbReference>
<dbReference type="SUPFAM" id="SSF100950">
    <property type="entry name" value="NagB/RpiA/CoA transferase-like"/>
    <property type="match status" value="2"/>
</dbReference>
<dbReference type="GO" id="GO:0006084">
    <property type="term" value="P:acetyl-CoA metabolic process"/>
    <property type="evidence" value="ECO:0007669"/>
    <property type="project" value="UniProtKB-UniRule"/>
</dbReference>
<evidence type="ECO:0000259" key="5">
    <source>
        <dbReference type="Pfam" id="PF13336"/>
    </source>
</evidence>
<dbReference type="EMBL" id="DVGA01000081">
    <property type="protein sequence ID" value="HIQ79153.1"/>
    <property type="molecule type" value="Genomic_DNA"/>
</dbReference>
<evidence type="ECO:0000259" key="4">
    <source>
        <dbReference type="Pfam" id="PF02550"/>
    </source>
</evidence>
<protein>
    <recommendedName>
        <fullName evidence="3">Probable butyrate:acetyl-CoA coenzyme A-transferase</fullName>
        <shortName evidence="3">Butyrate CoA-transferase</shortName>
        <ecNumber evidence="3">2.8.3.-</ecNumber>
    </recommendedName>
</protein>
<comment type="catalytic activity">
    <reaction evidence="3">
        <text>butanoate + acetyl-CoA = butanoyl-CoA + acetate</text>
        <dbReference type="Rhea" id="RHEA:30071"/>
        <dbReference type="ChEBI" id="CHEBI:17968"/>
        <dbReference type="ChEBI" id="CHEBI:30089"/>
        <dbReference type="ChEBI" id="CHEBI:57288"/>
        <dbReference type="ChEBI" id="CHEBI:57371"/>
    </reaction>
</comment>
<name>A0A9D0ZEV6_9FIRM</name>
<feature type="binding site" evidence="3">
    <location>
        <position position="341"/>
    </location>
    <ligand>
        <name>CoA</name>
        <dbReference type="ChEBI" id="CHEBI:57287"/>
    </ligand>
</feature>
<evidence type="ECO:0000256" key="2">
    <source>
        <dbReference type="ARBA" id="ARBA00022679"/>
    </source>
</evidence>
<gene>
    <name evidence="6" type="ORF">IAB77_07835</name>
</gene>
<dbReference type="InterPro" id="IPR037171">
    <property type="entry name" value="NagB/RpiA_transferase-like"/>
</dbReference>
<reference evidence="6" key="2">
    <citation type="journal article" date="2021" name="PeerJ">
        <title>Extensive microbial diversity within the chicken gut microbiome revealed by metagenomics and culture.</title>
        <authorList>
            <person name="Gilroy R."/>
            <person name="Ravi A."/>
            <person name="Getino M."/>
            <person name="Pursley I."/>
            <person name="Horton D.L."/>
            <person name="Alikhan N.F."/>
            <person name="Baker D."/>
            <person name="Gharbi K."/>
            <person name="Hall N."/>
            <person name="Watson M."/>
            <person name="Adriaenssens E.M."/>
            <person name="Foster-Nyarko E."/>
            <person name="Jarju S."/>
            <person name="Secka A."/>
            <person name="Antonio M."/>
            <person name="Oren A."/>
            <person name="Chaudhuri R.R."/>
            <person name="La Ragione R."/>
            <person name="Hildebrand F."/>
            <person name="Pallen M.J."/>
        </authorList>
    </citation>
    <scope>NUCLEOTIDE SEQUENCE</scope>
    <source>
        <strain evidence="6">ChiBcolR7-354</strain>
    </source>
</reference>
<keyword evidence="3" id="KW-0443">Lipid metabolism</keyword>
<dbReference type="GO" id="GO:0005737">
    <property type="term" value="C:cytoplasm"/>
    <property type="evidence" value="ECO:0007669"/>
    <property type="project" value="UniProtKB-SubCell"/>
</dbReference>
<keyword evidence="3" id="KW-0276">Fatty acid metabolism</keyword>
<dbReference type="PANTHER" id="PTHR21432">
    <property type="entry name" value="ACETYL-COA HYDROLASE-RELATED"/>
    <property type="match status" value="1"/>
</dbReference>
<evidence type="ECO:0000313" key="7">
    <source>
        <dbReference type="Proteomes" id="UP000824262"/>
    </source>
</evidence>
<evidence type="ECO:0000256" key="1">
    <source>
        <dbReference type="ARBA" id="ARBA00009632"/>
    </source>
</evidence>
<dbReference type="EC" id="2.8.3.-" evidence="3"/>
<feature type="domain" description="Acetyl-CoA hydrolase/transferase N-terminal" evidence="4">
    <location>
        <begin position="6"/>
        <end position="189"/>
    </location>
</feature>
<dbReference type="InterPro" id="IPR046433">
    <property type="entry name" value="ActCoA_hydro"/>
</dbReference>
<dbReference type="Proteomes" id="UP000824262">
    <property type="component" value="Unassembled WGS sequence"/>
</dbReference>
<dbReference type="AlphaFoldDB" id="A0A9D0ZEV6"/>
<dbReference type="Pfam" id="PF02550">
    <property type="entry name" value="AcetylCoA_hydro"/>
    <property type="match status" value="1"/>
</dbReference>
<dbReference type="InterPro" id="IPR023990">
    <property type="entry name" value="Butryl-CoA_acetate_CoA_Tfrase"/>
</dbReference>
<evidence type="ECO:0000313" key="6">
    <source>
        <dbReference type="EMBL" id="HIQ79153.1"/>
    </source>
</evidence>
<feature type="active site" description="5-glutamyl coenzyme A thioester intermediate" evidence="3">
    <location>
        <position position="243"/>
    </location>
</feature>
<keyword evidence="3" id="KW-0963">Cytoplasm</keyword>
<comment type="subcellular location">
    <subcellularLocation>
        <location evidence="3">Cytoplasm</location>
    </subcellularLocation>
</comment>
<accession>A0A9D0ZEV6</accession>
<sequence length="444" mass="48683">MDFISEYKSKLGTPEQAAALVKSGDWVEYCNGTTFAALCDEALAARRDELTDVKLRGQIMYGPIKAAECDPTGEHFTYNSWHCSAYERKMLDRGQAFFSPMIFRNLAWYYRENIPADVAFVQATPMDKHGYFNFSLSAGTSLDMIGRCRAIVIEVNRYLPKIYGAWNESIHISDVTMVVEGGDHPAPQVPSRAPSAEDIAIANHVIPYIVDGATLQLGIGGTPDALGSIIAQSDLKDLGMHTELCTDGFLDLYKAGKLTNKRKNIFRGKGVLGLATGTQALYDWLDENPGVIALPIAYVNDPSVIAQMDNFISLNSCVSVDLYGQISSESAGLRQISGTGGQVDFLTGAAMSRGGKAFICVASSRVGKDGVRRSNIVPHFNGEIITSPRAQAYYIATENGVFNLAGRSTWERAEGLIGLAHPDFRDELIRAAEEQRIWRRSNRR</sequence>
<dbReference type="GO" id="GO:0006083">
    <property type="term" value="P:acetate metabolic process"/>
    <property type="evidence" value="ECO:0007669"/>
    <property type="project" value="InterPro"/>
</dbReference>
<reference evidence="6" key="1">
    <citation type="submission" date="2020-10" db="EMBL/GenBank/DDBJ databases">
        <authorList>
            <person name="Gilroy R."/>
        </authorList>
    </citation>
    <scope>NUCLEOTIDE SEQUENCE</scope>
    <source>
        <strain evidence="6">ChiBcolR7-354</strain>
    </source>
</reference>
<dbReference type="Gene3D" id="3.30.750.70">
    <property type="entry name" value="4-hydroxybutyrate coenzyme like domains"/>
    <property type="match status" value="1"/>
</dbReference>
<comment type="function">
    <text evidence="3">Coenzyme A-transferase that converts butyrate to butyryl-CoA.</text>
</comment>
<dbReference type="HAMAP" id="MF_03228">
    <property type="entry name" value="But_CoA_trans"/>
    <property type="match status" value="1"/>
</dbReference>